<feature type="binding site" evidence="1">
    <location>
        <position position="55"/>
    </location>
    <ligand>
        <name>FAD</name>
        <dbReference type="ChEBI" id="CHEBI:57692"/>
        <note>ligand shared between neighboring subunits</note>
    </ligand>
</feature>
<accession>A0ABT6NHG4</accession>
<proteinExistence type="inferred from homology"/>
<dbReference type="HAMAP" id="MF_01408">
    <property type="entry name" value="ThyX"/>
    <property type="match status" value="1"/>
</dbReference>
<keyword evidence="1" id="KW-0285">Flavoprotein</keyword>
<keyword evidence="1 2" id="KW-0489">Methyltransferase</keyword>
<feature type="active site" description="Involved in ionization of N3 of dUMP, leading to its activation" evidence="1">
    <location>
        <position position="192"/>
    </location>
</feature>
<dbReference type="RefSeq" id="WP_281095778.1">
    <property type="nucleotide sequence ID" value="NZ_JARYZI010000020.1"/>
</dbReference>
<feature type="binding site" evidence="1">
    <location>
        <position position="192"/>
    </location>
    <ligand>
        <name>dUMP</name>
        <dbReference type="ChEBI" id="CHEBI:246422"/>
        <note>ligand shared between dimeric partners</note>
    </ligand>
</feature>
<comment type="cofactor">
    <cofactor evidence="1">
        <name>FAD</name>
        <dbReference type="ChEBI" id="CHEBI:57692"/>
    </cofactor>
    <text evidence="1">Binds 4 FAD per tetramer. Each FAD binding site is formed by three monomers.</text>
</comment>
<dbReference type="Gene3D" id="3.30.1360.170">
    <property type="match status" value="1"/>
</dbReference>
<feature type="binding site" evidence="1">
    <location>
        <position position="87"/>
    </location>
    <ligand>
        <name>FAD</name>
        <dbReference type="ChEBI" id="CHEBI:57692"/>
        <note>ligand shared between neighboring subunits</note>
    </ligand>
</feature>
<feature type="binding site" evidence="1">
    <location>
        <begin position="76"/>
        <end position="79"/>
    </location>
    <ligand>
        <name>dUMP</name>
        <dbReference type="ChEBI" id="CHEBI:246422"/>
        <note>ligand shared between dimeric partners</note>
    </ligand>
</feature>
<dbReference type="PANTHER" id="PTHR34934:SF1">
    <property type="entry name" value="FLAVIN-DEPENDENT THYMIDYLATE SYNTHASE"/>
    <property type="match status" value="1"/>
</dbReference>
<reference evidence="2 3" key="1">
    <citation type="submission" date="2023-04" db="EMBL/GenBank/DDBJ databases">
        <title>Fusibacter bizertensis strain WBS, isolated from littoral bottom sediments of the Arctic seas - biochemical and genomic analysis.</title>
        <authorList>
            <person name="Brioukhanov A.L."/>
        </authorList>
    </citation>
    <scope>NUCLEOTIDE SEQUENCE [LARGE SCALE GENOMIC DNA]</scope>
    <source>
        <strain evidence="2 3">WBS</strain>
    </source>
</reference>
<protein>
    <recommendedName>
        <fullName evidence="1">Flavin-dependent thymidylate synthase</fullName>
        <shortName evidence="1">FDTS</shortName>
        <ecNumber evidence="1">2.1.1.148</ecNumber>
    </recommendedName>
    <alternativeName>
        <fullName evidence="1">FAD-dependent thymidylate synthase</fullName>
    </alternativeName>
    <alternativeName>
        <fullName evidence="1">Thymidylate synthase ThyX</fullName>
        <shortName evidence="1">TS</shortName>
        <shortName evidence="1">TSase</shortName>
    </alternativeName>
</protein>
<keyword evidence="1" id="KW-0274">FAD</keyword>
<comment type="similarity">
    <text evidence="1">Belongs to the thymidylate synthase ThyX family.</text>
</comment>
<dbReference type="PROSITE" id="PS51331">
    <property type="entry name" value="THYX"/>
    <property type="match status" value="1"/>
</dbReference>
<keyword evidence="1 2" id="KW-0808">Transferase</keyword>
<keyword evidence="1" id="KW-0545">Nucleotide biosynthesis</keyword>
<comment type="function">
    <text evidence="1">Catalyzes the reductive methylation of 2'-deoxyuridine-5'-monophosphate (dUMP) to 2'-deoxythymidine-5'-monophosphate (dTMP) while utilizing 5,10-methylenetetrahydrofolate (mTHF) as the methyl donor, and NADPH and FADH(2) as the reductant.</text>
</comment>
<dbReference type="NCBIfam" id="TIGR02170">
    <property type="entry name" value="thyX"/>
    <property type="match status" value="1"/>
</dbReference>
<dbReference type="GO" id="GO:0032259">
    <property type="term" value="P:methylation"/>
    <property type="evidence" value="ECO:0007669"/>
    <property type="project" value="UniProtKB-KW"/>
</dbReference>
<sequence length="252" mass="28072">MTINLIAYTPDPEKVVAAAAKLCYSQSGADDIMSNLEEQQTTAFLGKLMDFGHYSPLEHVSFTFAIEGVSRVLTHQLVRHRIASYSQQSQRYVKLDQFEYIVPPAIESSPKAKAIFVKAMEDDQEVYSKLVDLLEAEYNIKNLEAGMSAKKAKASAEKSAIEDARFVFPNACETKIVMTMNARSLINFFNHRCCTRAQWEIRALADELLKTVKAVAPTLFEGAGPKCITGPCPEGKMTCGKIEAVRQKYTEL</sequence>
<feature type="binding site" description="in other chain" evidence="1">
    <location>
        <begin position="87"/>
        <end position="91"/>
    </location>
    <ligand>
        <name>dUMP</name>
        <dbReference type="ChEBI" id="CHEBI:246422"/>
        <note>ligand shared between dimeric partners</note>
    </ligand>
</feature>
<dbReference type="Pfam" id="PF02511">
    <property type="entry name" value="Thy1"/>
    <property type="match status" value="1"/>
</dbReference>
<dbReference type="EC" id="2.1.1.148" evidence="1"/>
<dbReference type="CDD" id="cd20175">
    <property type="entry name" value="ThyX"/>
    <property type="match status" value="1"/>
</dbReference>
<gene>
    <name evidence="1 2" type="primary">thyX</name>
    <name evidence="2" type="ORF">QE109_17180</name>
</gene>
<dbReference type="GO" id="GO:0050797">
    <property type="term" value="F:thymidylate synthase (FAD) activity"/>
    <property type="evidence" value="ECO:0007669"/>
    <property type="project" value="UniProtKB-EC"/>
</dbReference>
<dbReference type="SUPFAM" id="SSF69796">
    <property type="entry name" value="Thymidylate synthase-complementing protein Thy1"/>
    <property type="match status" value="1"/>
</dbReference>
<comment type="catalytic activity">
    <reaction evidence="1">
        <text>dUMP + (6R)-5,10-methylene-5,6,7,8-tetrahydrofolate + NADPH + H(+) = dTMP + (6S)-5,6,7,8-tetrahydrofolate + NADP(+)</text>
        <dbReference type="Rhea" id="RHEA:29043"/>
        <dbReference type="ChEBI" id="CHEBI:15378"/>
        <dbReference type="ChEBI" id="CHEBI:15636"/>
        <dbReference type="ChEBI" id="CHEBI:57453"/>
        <dbReference type="ChEBI" id="CHEBI:57783"/>
        <dbReference type="ChEBI" id="CHEBI:58349"/>
        <dbReference type="ChEBI" id="CHEBI:63528"/>
        <dbReference type="ChEBI" id="CHEBI:246422"/>
        <dbReference type="EC" id="2.1.1.148"/>
    </reaction>
</comment>
<name>A0ABT6NHG4_9FIRM</name>
<dbReference type="PANTHER" id="PTHR34934">
    <property type="entry name" value="FLAVIN-DEPENDENT THYMIDYLATE SYNTHASE"/>
    <property type="match status" value="1"/>
</dbReference>
<organism evidence="2 3">
    <name type="scientific">Fusibacter bizertensis</name>
    <dbReference type="NCBI Taxonomy" id="1488331"/>
    <lineage>
        <taxon>Bacteria</taxon>
        <taxon>Bacillati</taxon>
        <taxon>Bacillota</taxon>
        <taxon>Clostridia</taxon>
        <taxon>Eubacteriales</taxon>
        <taxon>Eubacteriales Family XII. Incertae Sedis</taxon>
        <taxon>Fusibacter</taxon>
    </lineage>
</organism>
<comment type="pathway">
    <text evidence="1">Pyrimidine metabolism; dTTP biosynthesis.</text>
</comment>
<evidence type="ECO:0000256" key="1">
    <source>
        <dbReference type="HAMAP-Rule" id="MF_01408"/>
    </source>
</evidence>
<feature type="binding site" evidence="1">
    <location>
        <begin position="181"/>
        <end position="183"/>
    </location>
    <ligand>
        <name>FAD</name>
        <dbReference type="ChEBI" id="CHEBI:57692"/>
        <note>ligand shared between neighboring subunits</note>
    </ligand>
</feature>
<comment type="subunit">
    <text evidence="1">Homotetramer.</text>
</comment>
<evidence type="ECO:0000313" key="2">
    <source>
        <dbReference type="EMBL" id="MDH8679883.1"/>
    </source>
</evidence>
<dbReference type="EMBL" id="JARYZI010000020">
    <property type="protein sequence ID" value="MDH8679883.1"/>
    <property type="molecule type" value="Genomic_DNA"/>
</dbReference>
<dbReference type="InterPro" id="IPR003669">
    <property type="entry name" value="Thymidylate_synthase_ThyX"/>
</dbReference>
<keyword evidence="1" id="KW-0521">NADP</keyword>
<comment type="caution">
    <text evidence="2">The sequence shown here is derived from an EMBL/GenBank/DDBJ whole genome shotgun (WGS) entry which is preliminary data.</text>
</comment>
<keyword evidence="3" id="KW-1185">Reference proteome</keyword>
<feature type="binding site" evidence="1">
    <location>
        <position position="187"/>
    </location>
    <ligand>
        <name>FAD</name>
        <dbReference type="ChEBI" id="CHEBI:57692"/>
        <note>ligand shared between neighboring subunits</note>
    </ligand>
</feature>
<feature type="binding site" description="in other chain" evidence="1">
    <location>
        <position position="165"/>
    </location>
    <ligand>
        <name>dUMP</name>
        <dbReference type="ChEBI" id="CHEBI:246422"/>
        <note>ligand shared between dimeric partners</note>
    </ligand>
</feature>
<feature type="binding site" evidence="1">
    <location>
        <begin position="79"/>
        <end position="81"/>
    </location>
    <ligand>
        <name>FAD</name>
        <dbReference type="ChEBI" id="CHEBI:57692"/>
        <note>ligand shared between neighboring subunits</note>
    </ligand>
</feature>
<evidence type="ECO:0000313" key="3">
    <source>
        <dbReference type="Proteomes" id="UP001158045"/>
    </source>
</evidence>
<dbReference type="Proteomes" id="UP001158045">
    <property type="component" value="Unassembled WGS sequence"/>
</dbReference>
<dbReference type="InterPro" id="IPR036098">
    <property type="entry name" value="Thymidylate_synthase_ThyX_sf"/>
</dbReference>